<keyword evidence="6" id="KW-0223">Dioxygenase</keyword>
<feature type="compositionally biased region" description="Polar residues" evidence="9">
    <location>
        <begin position="31"/>
        <end position="55"/>
    </location>
</feature>
<dbReference type="GO" id="GO:0043651">
    <property type="term" value="P:linoleic acid metabolic process"/>
    <property type="evidence" value="ECO:0007669"/>
    <property type="project" value="UniProtKB-ARBA"/>
</dbReference>
<proteinExistence type="predicted"/>
<comment type="catalytic activity">
    <reaction evidence="1">
        <text>(9Z,12Z)-octadecadienoate + O2 = (11S)-hydroperoxy-(9Z,12Z)-octadecadienoate</text>
        <dbReference type="Rhea" id="RHEA:18993"/>
        <dbReference type="ChEBI" id="CHEBI:15379"/>
        <dbReference type="ChEBI" id="CHEBI:30245"/>
        <dbReference type="ChEBI" id="CHEBI:57467"/>
        <dbReference type="EC" id="1.13.11.45"/>
    </reaction>
</comment>
<dbReference type="SUPFAM" id="SSF48484">
    <property type="entry name" value="Lipoxigenase"/>
    <property type="match status" value="1"/>
</dbReference>
<comment type="cofactor">
    <cofactor evidence="2">
        <name>Mn(2+)</name>
        <dbReference type="ChEBI" id="CHEBI:29035"/>
    </cofactor>
</comment>
<feature type="region of interest" description="Disordered" evidence="9">
    <location>
        <begin position="15"/>
        <end position="85"/>
    </location>
</feature>
<dbReference type="InterPro" id="IPR036226">
    <property type="entry name" value="LipOase_C_sf"/>
</dbReference>
<keyword evidence="5" id="KW-0479">Metal-binding</keyword>
<dbReference type="PROSITE" id="PS51393">
    <property type="entry name" value="LIPOXYGENASE_3"/>
    <property type="match status" value="1"/>
</dbReference>
<organism evidence="11 12">
    <name type="scientific">Zalerion maritima</name>
    <dbReference type="NCBI Taxonomy" id="339359"/>
    <lineage>
        <taxon>Eukaryota</taxon>
        <taxon>Fungi</taxon>
        <taxon>Dikarya</taxon>
        <taxon>Ascomycota</taxon>
        <taxon>Pezizomycotina</taxon>
        <taxon>Sordariomycetes</taxon>
        <taxon>Lulworthiomycetidae</taxon>
        <taxon>Lulworthiales</taxon>
        <taxon>Lulworthiaceae</taxon>
        <taxon>Zalerion</taxon>
    </lineage>
</organism>
<dbReference type="GO" id="GO:0046872">
    <property type="term" value="F:metal ion binding"/>
    <property type="evidence" value="ECO:0007669"/>
    <property type="project" value="UniProtKB-KW"/>
</dbReference>
<evidence type="ECO:0000256" key="8">
    <source>
        <dbReference type="ARBA" id="ARBA00023211"/>
    </source>
</evidence>
<dbReference type="Gene3D" id="1.20.245.10">
    <property type="entry name" value="Lipoxygenase-1, Domain 5"/>
    <property type="match status" value="1"/>
</dbReference>
<dbReference type="PANTHER" id="PTHR11771">
    <property type="entry name" value="LIPOXYGENASE"/>
    <property type="match status" value="1"/>
</dbReference>
<dbReference type="InterPro" id="IPR000907">
    <property type="entry name" value="LipOase"/>
</dbReference>
<reference evidence="11" key="1">
    <citation type="submission" date="2022-07" db="EMBL/GenBank/DDBJ databases">
        <title>Draft genome sequence of Zalerion maritima ATCC 34329, a (micro)plastics degrading marine fungus.</title>
        <authorList>
            <person name="Paco A."/>
            <person name="Goncalves M.F.M."/>
            <person name="Rocha-Santos T.A.P."/>
            <person name="Alves A."/>
        </authorList>
    </citation>
    <scope>NUCLEOTIDE SEQUENCE</scope>
    <source>
        <strain evidence="11">ATCC 34329</strain>
    </source>
</reference>
<evidence type="ECO:0000256" key="2">
    <source>
        <dbReference type="ARBA" id="ARBA00001936"/>
    </source>
</evidence>
<evidence type="ECO:0000256" key="6">
    <source>
        <dbReference type="ARBA" id="ARBA00022964"/>
    </source>
</evidence>
<feature type="compositionally biased region" description="Pro residues" evidence="9">
    <location>
        <begin position="59"/>
        <end position="68"/>
    </location>
</feature>
<keyword evidence="12" id="KW-1185">Reference proteome</keyword>
<evidence type="ECO:0000256" key="3">
    <source>
        <dbReference type="ARBA" id="ARBA00013178"/>
    </source>
</evidence>
<dbReference type="GO" id="GO:0050584">
    <property type="term" value="F:linoleate 11-lipoxygenase activity"/>
    <property type="evidence" value="ECO:0007669"/>
    <property type="project" value="UniProtKB-EC"/>
</dbReference>
<feature type="compositionally biased region" description="Basic and acidic residues" evidence="9">
    <location>
        <begin position="69"/>
        <end position="84"/>
    </location>
</feature>
<protein>
    <recommendedName>
        <fullName evidence="4">Manganese lipoxygenase</fullName>
        <ecNumber evidence="3">1.13.11.45</ecNumber>
    </recommendedName>
</protein>
<dbReference type="Gene3D" id="3.10.450.60">
    <property type="match status" value="1"/>
</dbReference>
<name>A0AAD5WNE4_9PEZI</name>
<evidence type="ECO:0000313" key="12">
    <source>
        <dbReference type="Proteomes" id="UP001201980"/>
    </source>
</evidence>
<dbReference type="Proteomes" id="UP001201980">
    <property type="component" value="Unassembled WGS sequence"/>
</dbReference>
<evidence type="ECO:0000256" key="1">
    <source>
        <dbReference type="ARBA" id="ARBA00000366"/>
    </source>
</evidence>
<dbReference type="GO" id="GO:0034440">
    <property type="term" value="P:lipid oxidation"/>
    <property type="evidence" value="ECO:0007669"/>
    <property type="project" value="InterPro"/>
</dbReference>
<gene>
    <name evidence="11" type="ORF">MKZ38_008917</name>
</gene>
<evidence type="ECO:0000256" key="5">
    <source>
        <dbReference type="ARBA" id="ARBA00022723"/>
    </source>
</evidence>
<comment type="caution">
    <text evidence="11">The sequence shown here is derived from an EMBL/GenBank/DDBJ whole genome shotgun (WGS) entry which is preliminary data.</text>
</comment>
<evidence type="ECO:0000256" key="4">
    <source>
        <dbReference type="ARBA" id="ARBA00021175"/>
    </source>
</evidence>
<evidence type="ECO:0000256" key="7">
    <source>
        <dbReference type="ARBA" id="ARBA00023002"/>
    </source>
</evidence>
<dbReference type="EC" id="1.13.11.45" evidence="3"/>
<sequence length="775" mass="87467">MSSILDNILYCCKRRGEHSDSESDSEPEENVASQPKTAPTSGPSNNSRAETTVQMDPTLPAPPPSAPKPDPEKILEQPATDDRFAPNVADVTFSDIDPGVFNAEFVSEGLFVKPDPNNPGKEPSYQGGNVTQGTYSGTQAALTHLYDRIEKAYESYFDVLQIEPTLPKQASLAEKRQIYQWSQDPQYPPHLETIPKKDQVAQWQIFNALGLVETQIIVNKVIPDTFIGKTKAWLDSKAKEAVGGAVHEALTIQELVDYNMNNRKSGTDILRGENLGHLPDWFGDRRFADQAFTGTNPVTIEKCSKELLKEFMAAATKGGYSKWEEELPKIDANDLFVQDYSYFRDAIKAKAADEELSYSPGKTFGMNWAVAAVTLFQLHDDGKLHPIAICCDYKGTMDNSVTIFNSRMSPKNLQHDESLDFPWRYAKTCASVSDWLVHELAVHLTHSHFIEEAVIVATNRSFDPEHIVYRILYPHWYKTLSLNAAARATLVPQVVKDIIGFQPDYAFEFIRYSYTNFDFVGKYVPNDLKNRGFPCTEAELKDEKYKNYGYAVNIVPMWNSIRKYVMSMLLLHYNKDQDQDSNPKGVYVKDDLQVKAWCDEVHGPGGLKSFPTITTLNELCDAITMCIHIAAPYHSTVNYLQNFYFSFVAAKPPSLCYTPPATLKELKDYKEPELARALPIGRQRQWLLAAQVPWLLSFKVASDRSLINFAQSQWLAKRYAKEGTADAEIRDISEHFYLDLRTLHLFVNETTKKMDPGSVPYIVMDPGNTAVSILI</sequence>
<feature type="domain" description="Lipoxygenase" evidence="10">
    <location>
        <begin position="281"/>
        <end position="775"/>
    </location>
</feature>
<evidence type="ECO:0000313" key="11">
    <source>
        <dbReference type="EMBL" id="KAJ2893211.1"/>
    </source>
</evidence>
<keyword evidence="8" id="KW-0464">Manganese</keyword>
<evidence type="ECO:0000256" key="9">
    <source>
        <dbReference type="SAM" id="MobiDB-lite"/>
    </source>
</evidence>
<dbReference type="Pfam" id="PF00305">
    <property type="entry name" value="Lipoxygenase"/>
    <property type="match status" value="1"/>
</dbReference>
<dbReference type="EMBL" id="JAKWBI020000644">
    <property type="protein sequence ID" value="KAJ2893211.1"/>
    <property type="molecule type" value="Genomic_DNA"/>
</dbReference>
<accession>A0AAD5WNE4</accession>
<dbReference type="InterPro" id="IPR013819">
    <property type="entry name" value="LipOase_C"/>
</dbReference>
<evidence type="ECO:0000259" key="10">
    <source>
        <dbReference type="PROSITE" id="PS51393"/>
    </source>
</evidence>
<dbReference type="AlphaFoldDB" id="A0AAD5WNE4"/>
<keyword evidence="7" id="KW-0560">Oxidoreductase</keyword>